<keyword evidence="2" id="KW-1185">Reference proteome</keyword>
<evidence type="ECO:0000313" key="2">
    <source>
        <dbReference type="Proteomes" id="UP000020218"/>
    </source>
</evidence>
<dbReference type="EMBL" id="JFAX01000025">
    <property type="protein sequence ID" value="EXI65265.1"/>
    <property type="molecule type" value="Genomic_DNA"/>
</dbReference>
<protein>
    <submittedName>
        <fullName evidence="1">Uncharacterized protein</fullName>
    </submittedName>
</protein>
<organism evidence="1 2">
    <name type="scientific">Candidatus Accumulibacter adjunctus</name>
    <dbReference type="NCBI Taxonomy" id="1454001"/>
    <lineage>
        <taxon>Bacteria</taxon>
        <taxon>Pseudomonadati</taxon>
        <taxon>Pseudomonadota</taxon>
        <taxon>Betaproteobacteria</taxon>
        <taxon>Candidatus Accumulibacter</taxon>
    </lineage>
</organism>
<accession>A0A011NLF9</accession>
<dbReference type="Proteomes" id="UP000020218">
    <property type="component" value="Unassembled WGS sequence"/>
</dbReference>
<gene>
    <name evidence="1" type="ORF">AW08_03313</name>
</gene>
<dbReference type="STRING" id="1454001.AW08_03313"/>
<reference evidence="1" key="1">
    <citation type="submission" date="2014-02" db="EMBL/GenBank/DDBJ databases">
        <title>Expanding our view of genomic diversity in Candidatus Accumulibacter clades.</title>
        <authorList>
            <person name="Skennerton C.T."/>
            <person name="Barr J.J."/>
            <person name="Slater F.R."/>
            <person name="Bond P.L."/>
            <person name="Tyson G.W."/>
        </authorList>
    </citation>
    <scope>NUCLEOTIDE SEQUENCE [LARGE SCALE GENOMIC DNA]</scope>
</reference>
<dbReference type="AlphaFoldDB" id="A0A011NLF9"/>
<dbReference type="PATRIC" id="fig|1454001.3.peg.3359"/>
<evidence type="ECO:0000313" key="1">
    <source>
        <dbReference type="EMBL" id="EXI65265.1"/>
    </source>
</evidence>
<proteinExistence type="predicted"/>
<comment type="caution">
    <text evidence="1">The sequence shown here is derived from an EMBL/GenBank/DDBJ whole genome shotgun (WGS) entry which is preliminary data.</text>
</comment>
<name>A0A011NLF9_9PROT</name>
<sequence length="326" mass="32006">MADSVNIGMGPGANGTVTFVDGFSGSFNGQTVKLTSGLFDFADNTLRIGGSGGIAVETFDIGGGLLVGATIDLDTGGNFAFTGGALDVATFNGTLDENGGTLAPGGTGAGRTTINGDWLLSASGTLQITLAGAGAAIGYDQIIVNGAIDLAAGGTGGTLDLVLDFAPQINDRFVIVANDGSDAMAGSFLGLADGSTIEEVFAGSTYTFTIDYGGEDGNDIVLTVTAVAAPLLQRSLATTAVDGDGTNAAETSPTVAGETITALLAALPFDAAGRAIADPVQVLAEDGGAAAPPAAASLVTPDGLAAAPPDIIDFAPTLGQLDFMLF</sequence>